<organism evidence="1 2">
    <name type="scientific">Amblyomma americanum</name>
    <name type="common">Lone star tick</name>
    <dbReference type="NCBI Taxonomy" id="6943"/>
    <lineage>
        <taxon>Eukaryota</taxon>
        <taxon>Metazoa</taxon>
        <taxon>Ecdysozoa</taxon>
        <taxon>Arthropoda</taxon>
        <taxon>Chelicerata</taxon>
        <taxon>Arachnida</taxon>
        <taxon>Acari</taxon>
        <taxon>Parasitiformes</taxon>
        <taxon>Ixodida</taxon>
        <taxon>Ixodoidea</taxon>
        <taxon>Ixodidae</taxon>
        <taxon>Amblyomminae</taxon>
        <taxon>Amblyomma</taxon>
    </lineage>
</organism>
<accession>A0AAQ4DFR7</accession>
<evidence type="ECO:0000313" key="2">
    <source>
        <dbReference type="Proteomes" id="UP001321473"/>
    </source>
</evidence>
<reference evidence="1 2" key="1">
    <citation type="journal article" date="2023" name="Arcadia Sci">
        <title>De novo assembly of a long-read Amblyomma americanum tick genome.</title>
        <authorList>
            <person name="Chou S."/>
            <person name="Poskanzer K.E."/>
            <person name="Rollins M."/>
            <person name="Thuy-Boun P.S."/>
        </authorList>
    </citation>
    <scope>NUCLEOTIDE SEQUENCE [LARGE SCALE GENOMIC DNA]</scope>
    <source>
        <strain evidence="1">F_SG_1</strain>
        <tissue evidence="1">Salivary glands</tissue>
    </source>
</reference>
<dbReference type="EMBL" id="JARKHS020031316">
    <property type="protein sequence ID" value="KAK8761307.1"/>
    <property type="molecule type" value="Genomic_DNA"/>
</dbReference>
<evidence type="ECO:0000313" key="1">
    <source>
        <dbReference type="EMBL" id="KAK8761307.1"/>
    </source>
</evidence>
<name>A0AAQ4DFR7_AMBAM</name>
<dbReference type="Proteomes" id="UP001321473">
    <property type="component" value="Unassembled WGS sequence"/>
</dbReference>
<protein>
    <submittedName>
        <fullName evidence="1">Uncharacterized protein</fullName>
    </submittedName>
</protein>
<keyword evidence="2" id="KW-1185">Reference proteome</keyword>
<gene>
    <name evidence="1" type="ORF">V5799_027429</name>
</gene>
<proteinExistence type="predicted"/>
<comment type="caution">
    <text evidence="1">The sequence shown here is derived from an EMBL/GenBank/DDBJ whole genome shotgun (WGS) entry which is preliminary data.</text>
</comment>
<sequence length="162" mass="17374">MLSEPSLEPVPDSLNLPGTSTTLLTDDTAGLSSSTNYIPDHGTVRVDAVYYSATEQAQLVERSAHTMSALSEKSATQRKFELLGVSAECQTGDAGTKFVIVDMKALNNFFAQAKCITCSAGSLTLSKAADEEYGLAIKLQLIRGSCNFERKQFSSPEVKLPT</sequence>
<dbReference type="AlphaFoldDB" id="A0AAQ4DFR7"/>